<comment type="caution">
    <text evidence="10">The sequence shown here is derived from an EMBL/GenBank/DDBJ whole genome shotgun (WGS) entry which is preliminary data.</text>
</comment>
<dbReference type="Proteomes" id="UP000827092">
    <property type="component" value="Unassembled WGS sequence"/>
</dbReference>
<evidence type="ECO:0000256" key="2">
    <source>
        <dbReference type="ARBA" id="ARBA00022729"/>
    </source>
</evidence>
<evidence type="ECO:0000256" key="3">
    <source>
        <dbReference type="ARBA" id="ARBA00022737"/>
    </source>
</evidence>
<organism evidence="10 11">
    <name type="scientific">Oedothorax gibbosus</name>
    <dbReference type="NCBI Taxonomy" id="931172"/>
    <lineage>
        <taxon>Eukaryota</taxon>
        <taxon>Metazoa</taxon>
        <taxon>Ecdysozoa</taxon>
        <taxon>Arthropoda</taxon>
        <taxon>Chelicerata</taxon>
        <taxon>Arachnida</taxon>
        <taxon>Araneae</taxon>
        <taxon>Araneomorphae</taxon>
        <taxon>Entelegynae</taxon>
        <taxon>Araneoidea</taxon>
        <taxon>Linyphiidae</taxon>
        <taxon>Erigoninae</taxon>
        <taxon>Oedothorax</taxon>
    </lineage>
</organism>
<feature type="compositionally biased region" description="Polar residues" evidence="7">
    <location>
        <begin position="104"/>
        <end position="118"/>
    </location>
</feature>
<dbReference type="InterPro" id="IPR000436">
    <property type="entry name" value="Sushi_SCR_CCP_dom"/>
</dbReference>
<evidence type="ECO:0000256" key="8">
    <source>
        <dbReference type="SAM" id="SignalP"/>
    </source>
</evidence>
<protein>
    <recommendedName>
        <fullName evidence="9">Sushi domain-containing protein</fullName>
    </recommendedName>
</protein>
<accession>A0AAV6U621</accession>
<evidence type="ECO:0000256" key="1">
    <source>
        <dbReference type="ARBA" id="ARBA00022659"/>
    </source>
</evidence>
<name>A0AAV6U621_9ARAC</name>
<dbReference type="EMBL" id="JAFNEN010000634">
    <property type="protein sequence ID" value="KAG8179343.1"/>
    <property type="molecule type" value="Genomic_DNA"/>
</dbReference>
<dbReference type="Pfam" id="PF00084">
    <property type="entry name" value="Sushi"/>
    <property type="match status" value="1"/>
</dbReference>
<keyword evidence="11" id="KW-1185">Reference proteome</keyword>
<dbReference type="PANTHER" id="PTHR46393">
    <property type="entry name" value="SUSHI DOMAIN-CONTAINING PROTEIN"/>
    <property type="match status" value="1"/>
</dbReference>
<keyword evidence="1 6" id="KW-0768">Sushi</keyword>
<feature type="region of interest" description="Disordered" evidence="7">
    <location>
        <begin position="95"/>
        <end position="122"/>
    </location>
</feature>
<dbReference type="PANTHER" id="PTHR46393:SF7">
    <property type="entry name" value="COMPLEMENT C2"/>
    <property type="match status" value="1"/>
</dbReference>
<keyword evidence="4 6" id="KW-1015">Disulfide bond</keyword>
<evidence type="ECO:0000259" key="9">
    <source>
        <dbReference type="PROSITE" id="PS50923"/>
    </source>
</evidence>
<dbReference type="PROSITE" id="PS50923">
    <property type="entry name" value="SUSHI"/>
    <property type="match status" value="1"/>
</dbReference>
<comment type="caution">
    <text evidence="6">Lacks conserved residue(s) required for the propagation of feature annotation.</text>
</comment>
<feature type="domain" description="Sushi" evidence="9">
    <location>
        <begin position="25"/>
        <end position="84"/>
    </location>
</feature>
<sequence length="276" mass="30673">MVIFLMWALVSSEWDIVVSMTIELPECKPPDTPQWGGYGPRESFYFPGDVIHYYCDTDFHIGGNYYRRCEDTGDWIGNTPVCDAPQPFLLVNQSSTADPADQNGADQATDGSRTSCSHTKGGGSESWIGMLQNPGNLFRVMIYLPKMDVAYEVFKIKKDGTEISCGKKVGKVEYLNWEFHNCPSGPNAFNAVGVKIKSLSNEPLRFCEVVAHVLTNPTCVAPHVPIDNGHLEVNRKSANLVCDPEYTPGPDTSLTCVRTGVWNRKRLYCSGSDDNW</sequence>
<evidence type="ECO:0000256" key="4">
    <source>
        <dbReference type="ARBA" id="ARBA00023157"/>
    </source>
</evidence>
<dbReference type="SUPFAM" id="SSF57535">
    <property type="entry name" value="Complement control module/SCR domain"/>
    <property type="match status" value="1"/>
</dbReference>
<evidence type="ECO:0000256" key="7">
    <source>
        <dbReference type="SAM" id="MobiDB-lite"/>
    </source>
</evidence>
<evidence type="ECO:0000313" key="10">
    <source>
        <dbReference type="EMBL" id="KAG8179343.1"/>
    </source>
</evidence>
<dbReference type="Gene3D" id="2.10.70.10">
    <property type="entry name" value="Complement Module, domain 1"/>
    <property type="match status" value="1"/>
</dbReference>
<feature type="disulfide bond" evidence="6">
    <location>
        <begin position="55"/>
        <end position="82"/>
    </location>
</feature>
<reference evidence="10 11" key="1">
    <citation type="journal article" date="2022" name="Nat. Ecol. Evol.">
        <title>A masculinizing supergene underlies an exaggerated male reproductive morph in a spider.</title>
        <authorList>
            <person name="Hendrickx F."/>
            <person name="De Corte Z."/>
            <person name="Sonet G."/>
            <person name="Van Belleghem S.M."/>
            <person name="Kostlbacher S."/>
            <person name="Vangestel C."/>
        </authorList>
    </citation>
    <scope>NUCLEOTIDE SEQUENCE [LARGE SCALE GENOMIC DNA]</scope>
    <source>
        <strain evidence="10">W744_W776</strain>
    </source>
</reference>
<dbReference type="CDD" id="cd00033">
    <property type="entry name" value="CCP"/>
    <property type="match status" value="1"/>
</dbReference>
<evidence type="ECO:0000256" key="5">
    <source>
        <dbReference type="ARBA" id="ARBA00023180"/>
    </source>
</evidence>
<dbReference type="AlphaFoldDB" id="A0AAV6U621"/>
<dbReference type="InterPro" id="IPR035976">
    <property type="entry name" value="Sushi/SCR/CCP_sf"/>
</dbReference>
<feature type="signal peptide" evidence="8">
    <location>
        <begin position="1"/>
        <end position="19"/>
    </location>
</feature>
<keyword evidence="3" id="KW-0677">Repeat</keyword>
<evidence type="ECO:0000313" key="11">
    <source>
        <dbReference type="Proteomes" id="UP000827092"/>
    </source>
</evidence>
<evidence type="ECO:0000256" key="6">
    <source>
        <dbReference type="PROSITE-ProRule" id="PRU00302"/>
    </source>
</evidence>
<proteinExistence type="predicted"/>
<dbReference type="Gene3D" id="2.60.120.260">
    <property type="entry name" value="Galactose-binding domain-like"/>
    <property type="match status" value="1"/>
</dbReference>
<keyword evidence="2 8" id="KW-0732">Signal</keyword>
<keyword evidence="5" id="KW-0325">Glycoprotein</keyword>
<dbReference type="SMART" id="SM00032">
    <property type="entry name" value="CCP"/>
    <property type="match status" value="2"/>
</dbReference>
<gene>
    <name evidence="10" type="ORF">JTE90_007616</name>
</gene>
<feature type="chain" id="PRO_5043585791" description="Sushi domain-containing protein" evidence="8">
    <location>
        <begin position="20"/>
        <end position="276"/>
    </location>
</feature>